<dbReference type="FunFam" id="1.25.40.10:FF:000351">
    <property type="entry name" value="Pentatricopeptide repeat-containing protein"/>
    <property type="match status" value="1"/>
</dbReference>
<feature type="repeat" description="PPR" evidence="2">
    <location>
        <begin position="223"/>
        <end position="257"/>
    </location>
</feature>
<dbReference type="PANTHER" id="PTHR47926">
    <property type="entry name" value="PENTATRICOPEPTIDE REPEAT-CONTAINING PROTEIN"/>
    <property type="match status" value="1"/>
</dbReference>
<evidence type="ECO:0000259" key="3">
    <source>
        <dbReference type="Pfam" id="PF14432"/>
    </source>
</evidence>
<dbReference type="InterPro" id="IPR046849">
    <property type="entry name" value="E2_motif"/>
</dbReference>
<dbReference type="AlphaFoldDB" id="A0A5K1FRA4"/>
<reference evidence="4" key="1">
    <citation type="submission" date="2019-09" db="EMBL/GenBank/DDBJ databases">
        <authorList>
            <person name="Zhang L."/>
        </authorList>
    </citation>
    <scope>NUCLEOTIDE SEQUENCE</scope>
</reference>
<dbReference type="InterPro" id="IPR046960">
    <property type="entry name" value="PPR_At4g14850-like_plant"/>
</dbReference>
<dbReference type="Pfam" id="PF20430">
    <property type="entry name" value="Eplus_motif"/>
    <property type="match status" value="1"/>
</dbReference>
<name>A0A5K1FRA4_9MAGN</name>
<dbReference type="InterPro" id="IPR046848">
    <property type="entry name" value="E_motif"/>
</dbReference>
<dbReference type="InterPro" id="IPR011990">
    <property type="entry name" value="TPR-like_helical_dom_sf"/>
</dbReference>
<dbReference type="Pfam" id="PF01535">
    <property type="entry name" value="PPR"/>
    <property type="match status" value="4"/>
</dbReference>
<organism evidence="4">
    <name type="scientific">Nymphaea colorata</name>
    <name type="common">pocket water lily</name>
    <dbReference type="NCBI Taxonomy" id="210225"/>
    <lineage>
        <taxon>Eukaryota</taxon>
        <taxon>Viridiplantae</taxon>
        <taxon>Streptophyta</taxon>
        <taxon>Embryophyta</taxon>
        <taxon>Tracheophyta</taxon>
        <taxon>Spermatophyta</taxon>
        <taxon>Magnoliopsida</taxon>
        <taxon>Nymphaeales</taxon>
        <taxon>Nymphaeaceae</taxon>
        <taxon>Nymphaea</taxon>
    </lineage>
</organism>
<evidence type="ECO:0000256" key="2">
    <source>
        <dbReference type="PROSITE-ProRule" id="PRU00708"/>
    </source>
</evidence>
<feature type="repeat" description="PPR" evidence="2">
    <location>
        <begin position="359"/>
        <end position="394"/>
    </location>
</feature>
<feature type="repeat" description="PPR" evidence="2">
    <location>
        <begin position="122"/>
        <end position="156"/>
    </location>
</feature>
<evidence type="ECO:0000256" key="1">
    <source>
        <dbReference type="ARBA" id="ARBA00022737"/>
    </source>
</evidence>
<dbReference type="PROSITE" id="PS51375">
    <property type="entry name" value="PPR"/>
    <property type="match status" value="6"/>
</dbReference>
<dbReference type="Gene3D" id="1.25.40.10">
    <property type="entry name" value="Tetratricopeptide repeat domain"/>
    <property type="match status" value="4"/>
</dbReference>
<dbReference type="GO" id="GO:0008270">
    <property type="term" value="F:zinc ion binding"/>
    <property type="evidence" value="ECO:0007669"/>
    <property type="project" value="InterPro"/>
</dbReference>
<gene>
    <name evidence="4" type="ORF">NYM_LOCUS25820</name>
</gene>
<feature type="domain" description="DYW" evidence="3">
    <location>
        <begin position="539"/>
        <end position="632"/>
    </location>
</feature>
<dbReference type="GO" id="GO:0009451">
    <property type="term" value="P:RNA modification"/>
    <property type="evidence" value="ECO:0007669"/>
    <property type="project" value="InterPro"/>
</dbReference>
<dbReference type="GO" id="GO:0003723">
    <property type="term" value="F:RNA binding"/>
    <property type="evidence" value="ECO:0007669"/>
    <property type="project" value="InterPro"/>
</dbReference>
<proteinExistence type="predicted"/>
<evidence type="ECO:0000313" key="4">
    <source>
        <dbReference type="EMBL" id="VVW65709.1"/>
    </source>
</evidence>
<dbReference type="InterPro" id="IPR032867">
    <property type="entry name" value="DYW_dom"/>
</dbReference>
<dbReference type="NCBIfam" id="TIGR00756">
    <property type="entry name" value="PPR"/>
    <property type="match status" value="8"/>
</dbReference>
<dbReference type="Pfam" id="PF14432">
    <property type="entry name" value="DYW_deaminase"/>
    <property type="match status" value="1"/>
</dbReference>
<dbReference type="Pfam" id="PF13041">
    <property type="entry name" value="PPR_2"/>
    <property type="match status" value="3"/>
</dbReference>
<dbReference type="PANTHER" id="PTHR47926:SF505">
    <property type="entry name" value="PENTATRICOPEPTIDE REPEAT (PPR) SUPERFAMILY PROTEIN"/>
    <property type="match status" value="1"/>
</dbReference>
<feature type="repeat" description="PPR" evidence="2">
    <location>
        <begin position="24"/>
        <end position="58"/>
    </location>
</feature>
<dbReference type="InterPro" id="IPR002885">
    <property type="entry name" value="PPR_rpt"/>
</dbReference>
<dbReference type="FunFam" id="1.25.40.10:FF:000366">
    <property type="entry name" value="Pentatricopeptide (PPR) repeat-containing protein"/>
    <property type="match status" value="1"/>
</dbReference>
<feature type="repeat" description="PPR" evidence="2">
    <location>
        <begin position="461"/>
        <end position="495"/>
    </location>
</feature>
<sequence length="632" mass="70487">MGGYVKEQYMRPAQQLFDEMPQRDTVSWNTLISGYAAVGDTENVMALFREMLERKVAMDNFTFSGAISGCSTMQQVRAVHGSVIRGGFDSHVTVHNTLLTAYSNYGCLDDSERVFELMETRDRVTMNAMIVAYGQHRRGAEALLLFQDMVHQDVVVDMYSLASLLTAFTSLADLSGGKQFHAQLIKAGYESNSHVGSGLVDLYSKCGSIPDAAQVFKEIPEPDLVLWNTMISGFAMNERGEDSVVCFRELQREGLRPDDCSYVCVISACADLTVPLQGKQIHSLVVRTEFVDHISVNNALITMYSKCGNLNDARNLFDRMPQHNSISCNAIIGGYAQHGHGIKALELFEHMRKSGIKPTSVTFISVLSACGHTGKVEEGKSYFRDMRKECGIEPSAEHYSCMVDLLGRAGQLDEAERLISSMPFQPGAITWGALLGACRTHRNIDLGTRVASELLRLEPSNASAYVMLSNMYADSGRWDEAAAIRKLMKTRGVKKTPGCSWIEVKKKVHVFVAEDCSHPRSQEIYKFLKEISRRMKLAGYVPDMRWALVRDTDEEERTLKLEHHSEKLAVAFGLMSSGIGVPILVMKNLRICGDCHNAIKFISAIVGREITVRDAYRFHCFKEGKCSCGDYW</sequence>
<dbReference type="Pfam" id="PF20431">
    <property type="entry name" value="E_motif"/>
    <property type="match status" value="1"/>
</dbReference>
<protein>
    <recommendedName>
        <fullName evidence="3">DYW domain-containing protein</fullName>
    </recommendedName>
</protein>
<dbReference type="EMBL" id="LR721786">
    <property type="protein sequence ID" value="VVW65709.1"/>
    <property type="molecule type" value="Genomic_DNA"/>
</dbReference>
<keyword evidence="1" id="KW-0677">Repeat</keyword>
<accession>A0A5K1FRA4</accession>
<feature type="repeat" description="PPR" evidence="2">
    <location>
        <begin position="324"/>
        <end position="358"/>
    </location>
</feature>
<dbReference type="SUPFAM" id="SSF48452">
    <property type="entry name" value="TPR-like"/>
    <property type="match status" value="1"/>
</dbReference>
<dbReference type="Gramene" id="NC8G0218960.1">
    <property type="protein sequence ID" value="NC8G0218960.1:cds"/>
    <property type="gene ID" value="NC8G0218960"/>
</dbReference>
<dbReference type="FunFam" id="1.25.40.10:FF:000031">
    <property type="entry name" value="Pentatricopeptide repeat-containing protein mitochondrial"/>
    <property type="match status" value="1"/>
</dbReference>